<keyword evidence="1" id="KW-0812">Transmembrane</keyword>
<keyword evidence="3" id="KW-1185">Reference proteome</keyword>
<keyword evidence="1" id="KW-0472">Membrane</keyword>
<keyword evidence="1" id="KW-1133">Transmembrane helix</keyword>
<feature type="transmembrane region" description="Helical" evidence="1">
    <location>
        <begin position="12"/>
        <end position="35"/>
    </location>
</feature>
<feature type="transmembrane region" description="Helical" evidence="1">
    <location>
        <begin position="47"/>
        <end position="68"/>
    </location>
</feature>
<accession>A0ABW4M8P4</accession>
<feature type="transmembrane region" description="Helical" evidence="1">
    <location>
        <begin position="128"/>
        <end position="148"/>
    </location>
</feature>
<organism evidence="2 3">
    <name type="scientific">Sphingorhabdus buctiana</name>
    <dbReference type="NCBI Taxonomy" id="1508805"/>
    <lineage>
        <taxon>Bacteria</taxon>
        <taxon>Pseudomonadati</taxon>
        <taxon>Pseudomonadota</taxon>
        <taxon>Alphaproteobacteria</taxon>
        <taxon>Sphingomonadales</taxon>
        <taxon>Sphingomonadaceae</taxon>
        <taxon>Sphingorhabdus</taxon>
    </lineage>
</organism>
<reference evidence="3" key="1">
    <citation type="journal article" date="2019" name="Int. J. Syst. Evol. Microbiol.">
        <title>The Global Catalogue of Microorganisms (GCM) 10K type strain sequencing project: providing services to taxonomists for standard genome sequencing and annotation.</title>
        <authorList>
            <consortium name="The Broad Institute Genomics Platform"/>
            <consortium name="The Broad Institute Genome Sequencing Center for Infectious Disease"/>
            <person name="Wu L."/>
            <person name="Ma J."/>
        </authorList>
    </citation>
    <scope>NUCLEOTIDE SEQUENCE [LARGE SCALE GENOMIC DNA]</scope>
    <source>
        <strain evidence="3">CGMCC 1.12449</strain>
    </source>
</reference>
<sequence length="162" mass="18750">MNIHAFIDNTVASSFYLVYVAWFFVKLFLYVIPLANIMLLSSENKRLNLFVLCLYMVPVVEIVAYFYIVTISLPRIFQDYENKHLSSRCLEYGLAAGIVNIVILTRLTDSFESYLTFYNYRDGLVTSIMNGSLLSVWLVLAITHLKLLHDVKITYIRGRISE</sequence>
<protein>
    <submittedName>
        <fullName evidence="2">Uncharacterized protein</fullName>
    </submittedName>
</protein>
<evidence type="ECO:0000313" key="2">
    <source>
        <dbReference type="EMBL" id="MFD1765336.1"/>
    </source>
</evidence>
<dbReference type="EMBL" id="JBHUEL010000002">
    <property type="protein sequence ID" value="MFD1765336.1"/>
    <property type="molecule type" value="Genomic_DNA"/>
</dbReference>
<evidence type="ECO:0000313" key="3">
    <source>
        <dbReference type="Proteomes" id="UP001597215"/>
    </source>
</evidence>
<evidence type="ECO:0000256" key="1">
    <source>
        <dbReference type="SAM" id="Phobius"/>
    </source>
</evidence>
<dbReference type="Proteomes" id="UP001597215">
    <property type="component" value="Unassembled WGS sequence"/>
</dbReference>
<dbReference type="RefSeq" id="WP_374614430.1">
    <property type="nucleotide sequence ID" value="NZ_JBHUEL010000002.1"/>
</dbReference>
<proteinExistence type="predicted"/>
<name>A0ABW4M8P4_9SPHN</name>
<gene>
    <name evidence="2" type="ORF">ACFSAG_00585</name>
</gene>
<feature type="transmembrane region" description="Helical" evidence="1">
    <location>
        <begin position="89"/>
        <end position="108"/>
    </location>
</feature>
<comment type="caution">
    <text evidence="2">The sequence shown here is derived from an EMBL/GenBank/DDBJ whole genome shotgun (WGS) entry which is preliminary data.</text>
</comment>